<feature type="compositionally biased region" description="Basic and acidic residues" evidence="1">
    <location>
        <begin position="624"/>
        <end position="647"/>
    </location>
</feature>
<feature type="region of interest" description="Disordered" evidence="1">
    <location>
        <begin position="925"/>
        <end position="1084"/>
    </location>
</feature>
<feature type="region of interest" description="Disordered" evidence="1">
    <location>
        <begin position="250"/>
        <end position="272"/>
    </location>
</feature>
<organism evidence="2 3">
    <name type="scientific">Phoenix dactylifera</name>
    <name type="common">Date palm</name>
    <dbReference type="NCBI Taxonomy" id="42345"/>
    <lineage>
        <taxon>Eukaryota</taxon>
        <taxon>Viridiplantae</taxon>
        <taxon>Streptophyta</taxon>
        <taxon>Embryophyta</taxon>
        <taxon>Tracheophyta</taxon>
        <taxon>Spermatophyta</taxon>
        <taxon>Magnoliopsida</taxon>
        <taxon>Liliopsida</taxon>
        <taxon>Arecaceae</taxon>
        <taxon>Coryphoideae</taxon>
        <taxon>Phoeniceae</taxon>
        <taxon>Phoenix</taxon>
    </lineage>
</organism>
<sequence>MAKGNHSSSSAAAAAASSFPLFVDSSLDTHLAMVVSSDDTVADLRRKIRIEHALCFPNVGEITIHAMKVKRRSSFYNLSNLMLVRGAFDGIKGTWFLHIDAAPVSMMKSQAGIAENVVSENVEQSEKHVQLHAEPNVRVSLGHCRDKLQGVVDERQSLLETSLDRSANHGNSSLPNARNCQIESLHGSSHDQIGMGDTNVDTSKGMNLREKGVSRLDQIPNVTDMHKGQVHEGSEEVGLHVQSKTDLVVGQEEDGGEKGSENPDVGSSDGDASIFATKKEKFRKRSNISVNNLILDGDSEHLSQEKKKHNKEKDGSFREAPLEDPAIGNNFERPAYKKETPKLENAPPQTNSQEKHLAFIEELSSKLLRGDSVPENLVDDKRKKKRRKKSSKFLDEVEPAVPFNNGGTSLSHSMEEPHTKIGPYDSSVDLTGTVIPVGEQAVEGHAKEAGVNNYRTLTKVPDAAVHTEEATKNAADENQEVPLDHSHTEWSEEPSILDGLKVAASLTNPSGVDDFPTNSLHSRKMSNNELPKTMSSKFDPAHPSEHVNKENIGEASGGNCRDLHEESDAATILKKFGDPNNLASLDVEVPSGTDIRSVHSRRKKNTKKTEFTSLQPDKNGSAHPSRDQVTEENCKETLGDPHSELGKEYEGATVLREVVALENSAVVDSHMLSNINEKRSCRKRKKSAKSKLQNHEFVHHAHSLGKGPVKEKPTETLDMNHKDLGNESKPTTSHGEPAALGSPSKVDFVIPSNNNAKISHHHKKKLAKSEVLNNMSSNHDLSSRDLSTPENFERAFGTTHRDSGNESNATMLPDDASQNISKLGSASLFNDSSNKHETAHLSAKNITQKNRKELLGNTHDNSGKEIGQNMTHKRSADSIEVHEHMDPPGYGSGKTNFIDSFLPKVVEHESVLSAKELPLKETVTGKLKKGKSKRKKKSSMYSQDSTVDTVKPSSSNEQHMHKKKYQDADPGKHFLTDSMVQLTDKEVKTKKVHNEKTVERSSKSNVNFGDTSSIMISPRKPHDDSGPEKKLQEYKSDTSCQVSLSRNEHSKHVHHPKEKSSVSDGKLKSHNHQDDTAIVHSSDDVLQSENLSTVIRGRAVGAPATQSDSADAVANLAASSDSTEDIPHQTKQYRVAVRKVPSKGFGKVLKNSKQEKPLLVTSSAIFDDATSGSSDDEFGISNIEDPMKAASDNSSTSSDSDGDLEETQTPGIKPAAYGKKDEGTDGRSIFLSQSNASKKNMPLGTIQKCKQLQKGEAFGISITS</sequence>
<accession>A0A8B8JC29</accession>
<feature type="region of interest" description="Disordered" evidence="1">
    <location>
        <begin position="374"/>
        <end position="395"/>
    </location>
</feature>
<feature type="compositionally biased region" description="Polar residues" evidence="1">
    <location>
        <begin position="508"/>
        <end position="536"/>
    </location>
</feature>
<evidence type="ECO:0000256" key="1">
    <source>
        <dbReference type="SAM" id="MobiDB-lite"/>
    </source>
</evidence>
<keyword evidence="2" id="KW-1185">Reference proteome</keyword>
<feature type="compositionally biased region" description="Basic and acidic residues" evidence="1">
    <location>
        <begin position="983"/>
        <end position="1002"/>
    </location>
</feature>
<name>A0A8B8JC29_PHODC</name>
<feature type="compositionally biased region" description="Basic residues" evidence="1">
    <location>
        <begin position="382"/>
        <end position="391"/>
    </location>
</feature>
<gene>
    <name evidence="3" type="primary">LOC103720292</name>
</gene>
<dbReference type="Proteomes" id="UP000228380">
    <property type="component" value="Chromosome 10"/>
</dbReference>
<evidence type="ECO:0000313" key="3">
    <source>
        <dbReference type="RefSeq" id="XP_026665490.2"/>
    </source>
</evidence>
<feature type="compositionally biased region" description="Basic and acidic residues" evidence="1">
    <location>
        <begin position="539"/>
        <end position="552"/>
    </location>
</feature>
<proteinExistence type="predicted"/>
<feature type="region of interest" description="Disordered" evidence="1">
    <location>
        <begin position="1102"/>
        <end position="1132"/>
    </location>
</feature>
<dbReference type="RefSeq" id="XP_026665490.2">
    <property type="nucleotide sequence ID" value="XM_026809689.2"/>
</dbReference>
<feature type="region of interest" description="Disordered" evidence="1">
    <location>
        <begin position="471"/>
        <end position="494"/>
    </location>
</feature>
<reference evidence="2" key="1">
    <citation type="journal article" date="2019" name="Nat. Commun.">
        <title>Genome-wide association mapping of date palm fruit traits.</title>
        <authorList>
            <person name="Hazzouri K.M."/>
            <person name="Gros-Balthazard M."/>
            <person name="Flowers J.M."/>
            <person name="Copetti D."/>
            <person name="Lemansour A."/>
            <person name="Lebrun M."/>
            <person name="Masmoudi K."/>
            <person name="Ferrand S."/>
            <person name="Dhar M.I."/>
            <person name="Fresquez Z.A."/>
            <person name="Rosas U."/>
            <person name="Zhang J."/>
            <person name="Talag J."/>
            <person name="Lee S."/>
            <person name="Kudrna D."/>
            <person name="Powell R.F."/>
            <person name="Leitch I.J."/>
            <person name="Krueger R.R."/>
            <person name="Wing R.A."/>
            <person name="Amiri K.M.A."/>
            <person name="Purugganan M.D."/>
        </authorList>
    </citation>
    <scope>NUCLEOTIDE SEQUENCE [LARGE SCALE GENOMIC DNA]</scope>
    <source>
        <strain evidence="2">cv. Khalas</strain>
    </source>
</reference>
<protein>
    <submittedName>
        <fullName evidence="3">Uncharacterized protein LOC103720292 isoform X1</fullName>
    </submittedName>
</protein>
<feature type="compositionally biased region" description="Polar residues" evidence="1">
    <location>
        <begin position="1003"/>
        <end position="1015"/>
    </location>
</feature>
<feature type="compositionally biased region" description="Basic and acidic residues" evidence="1">
    <location>
        <begin position="1020"/>
        <end position="1036"/>
    </location>
</feature>
<feature type="compositionally biased region" description="Basic and acidic residues" evidence="1">
    <location>
        <begin position="299"/>
        <end position="321"/>
    </location>
</feature>
<evidence type="ECO:0000313" key="2">
    <source>
        <dbReference type="Proteomes" id="UP000228380"/>
    </source>
</evidence>
<feature type="compositionally biased region" description="Basic and acidic residues" evidence="1">
    <location>
        <begin position="1058"/>
        <end position="1083"/>
    </location>
</feature>
<feature type="region of interest" description="Disordered" evidence="1">
    <location>
        <begin position="847"/>
        <end position="876"/>
    </location>
</feature>
<feature type="region of interest" description="Disordered" evidence="1">
    <location>
        <begin position="299"/>
        <end position="354"/>
    </location>
</feature>
<dbReference type="OrthoDB" id="1093005at2759"/>
<feature type="compositionally biased region" description="Polar residues" evidence="1">
    <location>
        <begin position="940"/>
        <end position="957"/>
    </location>
</feature>
<feature type="region of interest" description="Disordered" evidence="1">
    <location>
        <begin position="508"/>
        <end position="560"/>
    </location>
</feature>
<feature type="compositionally biased region" description="Basic and acidic residues" evidence="1">
    <location>
        <begin position="965"/>
        <end position="975"/>
    </location>
</feature>
<reference evidence="3" key="2">
    <citation type="submission" date="2025-08" db="UniProtKB">
        <authorList>
            <consortium name="RefSeq"/>
        </authorList>
    </citation>
    <scope>IDENTIFICATION</scope>
    <source>
        <tissue evidence="3">Young leaves</tissue>
    </source>
</reference>
<feature type="region of interest" description="Disordered" evidence="1">
    <location>
        <begin position="1163"/>
        <end position="1228"/>
    </location>
</feature>
<dbReference type="AlphaFoldDB" id="A0A8B8JC29"/>
<feature type="compositionally biased region" description="Basic and acidic residues" evidence="1">
    <location>
        <begin position="708"/>
        <end position="726"/>
    </location>
</feature>
<feature type="compositionally biased region" description="Basic residues" evidence="1">
    <location>
        <begin position="926"/>
        <end position="938"/>
    </location>
</feature>
<dbReference type="KEGG" id="pda:103720292"/>
<feature type="region of interest" description="Disordered" evidence="1">
    <location>
        <begin position="593"/>
        <end position="647"/>
    </location>
</feature>
<feature type="region of interest" description="Disordered" evidence="1">
    <location>
        <begin position="702"/>
        <end position="745"/>
    </location>
</feature>
<dbReference type="GeneID" id="103720292"/>